<accession>S8AAB8</accession>
<dbReference type="eggNOG" id="ENOG502SWUE">
    <property type="taxonomic scope" value="Eukaryota"/>
</dbReference>
<sequence length="176" mass="19211">MMSTPSFSAQLKDVQEAVLPLLVPSAATFTTPLLNNFASSHDPLMESDTLFTAKADLGTVHVELDATLRALARNAAAEEAAEEEVPGDSGIEFGSKDPTSDAKQMLELVRQARLRSKLRGLAGGGQADGEMPVRNHASTTRAARLRKEAFEKEMDREEKEALDEFKRKLREAVLQT</sequence>
<feature type="compositionally biased region" description="Basic and acidic residues" evidence="1">
    <location>
        <begin position="145"/>
        <end position="161"/>
    </location>
</feature>
<feature type="region of interest" description="Disordered" evidence="1">
    <location>
        <begin position="78"/>
        <end position="99"/>
    </location>
</feature>
<dbReference type="HOGENOM" id="CLU_1539648_0_0_1"/>
<dbReference type="Proteomes" id="UP000015100">
    <property type="component" value="Unassembled WGS sequence"/>
</dbReference>
<reference evidence="2 3" key="1">
    <citation type="journal article" date="2013" name="PLoS Genet.">
        <title>Genomic mechanisms accounting for the adaptation to parasitism in nematode-trapping fungi.</title>
        <authorList>
            <person name="Meerupati T."/>
            <person name="Andersson K.M."/>
            <person name="Friman E."/>
            <person name="Kumar D."/>
            <person name="Tunlid A."/>
            <person name="Ahren D."/>
        </authorList>
    </citation>
    <scope>NUCLEOTIDE SEQUENCE [LARGE SCALE GENOMIC DNA]</scope>
    <source>
        <strain evidence="2 3">CBS 200.50</strain>
    </source>
</reference>
<dbReference type="AlphaFoldDB" id="S8AAB8"/>
<organism evidence="2 3">
    <name type="scientific">Dactylellina haptotyla (strain CBS 200.50)</name>
    <name type="common">Nematode-trapping fungus</name>
    <name type="synonym">Monacrosporium haptotylum</name>
    <dbReference type="NCBI Taxonomy" id="1284197"/>
    <lineage>
        <taxon>Eukaryota</taxon>
        <taxon>Fungi</taxon>
        <taxon>Dikarya</taxon>
        <taxon>Ascomycota</taxon>
        <taxon>Pezizomycotina</taxon>
        <taxon>Orbiliomycetes</taxon>
        <taxon>Orbiliales</taxon>
        <taxon>Orbiliaceae</taxon>
        <taxon>Dactylellina</taxon>
    </lineage>
</organism>
<dbReference type="OrthoDB" id="5401853at2759"/>
<name>S8AAB8_DACHA</name>
<gene>
    <name evidence="2" type="ORF">H072_8198</name>
</gene>
<evidence type="ECO:0000313" key="2">
    <source>
        <dbReference type="EMBL" id="EPS38056.1"/>
    </source>
</evidence>
<protein>
    <submittedName>
        <fullName evidence="2">Uncharacterized protein</fullName>
    </submittedName>
</protein>
<keyword evidence="3" id="KW-1185">Reference proteome</keyword>
<evidence type="ECO:0000313" key="3">
    <source>
        <dbReference type="Proteomes" id="UP000015100"/>
    </source>
</evidence>
<proteinExistence type="predicted"/>
<evidence type="ECO:0000256" key="1">
    <source>
        <dbReference type="SAM" id="MobiDB-lite"/>
    </source>
</evidence>
<feature type="region of interest" description="Disordered" evidence="1">
    <location>
        <begin position="121"/>
        <end position="161"/>
    </location>
</feature>
<comment type="caution">
    <text evidence="2">The sequence shown here is derived from an EMBL/GenBank/DDBJ whole genome shotgun (WGS) entry which is preliminary data.</text>
</comment>
<dbReference type="OMA" id="GQADGEM"/>
<dbReference type="EMBL" id="AQGS01000582">
    <property type="protein sequence ID" value="EPS38056.1"/>
    <property type="molecule type" value="Genomic_DNA"/>
</dbReference>
<reference evidence="3" key="2">
    <citation type="submission" date="2013-04" db="EMBL/GenBank/DDBJ databases">
        <title>Genomic mechanisms accounting for the adaptation to parasitism in nematode-trapping fungi.</title>
        <authorList>
            <person name="Ahren D.G."/>
        </authorList>
    </citation>
    <scope>NUCLEOTIDE SEQUENCE [LARGE SCALE GENOMIC DNA]</scope>
    <source>
        <strain evidence="3">CBS 200.50</strain>
    </source>
</reference>